<keyword evidence="3" id="KW-1185">Reference proteome</keyword>
<dbReference type="EMBL" id="JANPWB010000004">
    <property type="protein sequence ID" value="KAJ1194754.1"/>
    <property type="molecule type" value="Genomic_DNA"/>
</dbReference>
<protein>
    <submittedName>
        <fullName evidence="2">Uncharacterized protein</fullName>
    </submittedName>
</protein>
<gene>
    <name evidence="2" type="ORF">NDU88_004040</name>
</gene>
<keyword evidence="1" id="KW-0732">Signal</keyword>
<feature type="signal peptide" evidence="1">
    <location>
        <begin position="1"/>
        <end position="30"/>
    </location>
</feature>
<dbReference type="AlphaFoldDB" id="A0AAV7V3K6"/>
<reference evidence="2" key="1">
    <citation type="journal article" date="2022" name="bioRxiv">
        <title>Sequencing and chromosome-scale assembly of the giantPleurodeles waltlgenome.</title>
        <authorList>
            <person name="Brown T."/>
            <person name="Elewa A."/>
            <person name="Iarovenko S."/>
            <person name="Subramanian E."/>
            <person name="Araus A.J."/>
            <person name="Petzold A."/>
            <person name="Susuki M."/>
            <person name="Suzuki K.-i.T."/>
            <person name="Hayashi T."/>
            <person name="Toyoda A."/>
            <person name="Oliveira C."/>
            <person name="Osipova E."/>
            <person name="Leigh N.D."/>
            <person name="Simon A."/>
            <person name="Yun M.H."/>
        </authorList>
    </citation>
    <scope>NUCLEOTIDE SEQUENCE</scope>
    <source>
        <strain evidence="2">20211129_DDA</strain>
        <tissue evidence="2">Liver</tissue>
    </source>
</reference>
<dbReference type="Proteomes" id="UP001066276">
    <property type="component" value="Chromosome 2_2"/>
</dbReference>
<organism evidence="2 3">
    <name type="scientific">Pleurodeles waltl</name>
    <name type="common">Iberian ribbed newt</name>
    <dbReference type="NCBI Taxonomy" id="8319"/>
    <lineage>
        <taxon>Eukaryota</taxon>
        <taxon>Metazoa</taxon>
        <taxon>Chordata</taxon>
        <taxon>Craniata</taxon>
        <taxon>Vertebrata</taxon>
        <taxon>Euteleostomi</taxon>
        <taxon>Amphibia</taxon>
        <taxon>Batrachia</taxon>
        <taxon>Caudata</taxon>
        <taxon>Salamandroidea</taxon>
        <taxon>Salamandridae</taxon>
        <taxon>Pleurodelinae</taxon>
        <taxon>Pleurodeles</taxon>
    </lineage>
</organism>
<accession>A0AAV7V3K6</accession>
<sequence>MRSFWRSKPPPPPHGWGAGALALLIPLVRAVVPPDPFFMQGPHCLATLTSGSWPLPLFRLPPAAASACPQAHQPRNLQDLAEGSDFLLSPSLNPRDPRLGWVALTAGLHSAAASSVGASLHRPAHGHLRPPPFHPHQAGPHPPQVLFMGPRLLGTSTLLGLASRGLRSPAGRTHLLGYSTAGFPGQSPHQSVLGHRQPLRRYPLQGHGTGHSIRRISSRGIGFGPPPHSQAELPGPLTISSKGKNRPHPGQISHAVHLQEMVAHPPNTPGSGIRGPGGLSPSLPRLLCVKLPDYDG</sequence>
<comment type="caution">
    <text evidence="2">The sequence shown here is derived from an EMBL/GenBank/DDBJ whole genome shotgun (WGS) entry which is preliminary data.</text>
</comment>
<evidence type="ECO:0000313" key="2">
    <source>
        <dbReference type="EMBL" id="KAJ1194754.1"/>
    </source>
</evidence>
<feature type="chain" id="PRO_5043473833" evidence="1">
    <location>
        <begin position="31"/>
        <end position="296"/>
    </location>
</feature>
<proteinExistence type="predicted"/>
<evidence type="ECO:0000256" key="1">
    <source>
        <dbReference type="SAM" id="SignalP"/>
    </source>
</evidence>
<evidence type="ECO:0000313" key="3">
    <source>
        <dbReference type="Proteomes" id="UP001066276"/>
    </source>
</evidence>
<name>A0AAV7V3K6_PLEWA</name>